<sequence length="595" mass="69578">MKSLLLCAIFFFSLFGFSQENIKSVLFDESTNTPLPYATILLFPSKKYAITNSDGTFEIKEKTPIDSIEISYIGYNTKSFSYSYLKGNKNIFLSPKPYELTEVTITSKIDKDYLFNILSQVIKKYRSNDNILESKSYYSLISSYENGPLEHVAAFYNSKLNLSDGVTELLVKSGRFGQNKQFSFYSLNNTDILKDFKLFNKSRQMLPNYPGNMSFSSIRRNYNLKSEMCNYCDEGDLLVSFKPKKTDDHLFSGTILFNKSRLVIKKIELTSSNPEISKLSSIVENQKIEFKNINLNILFNPIDLNKIQHFEFEFKIEYHKNYNTSLITSNGLLYFYDYGSKFTAPYFTEKINFNNDYDTFIALQSTNQFWELNNPFPKTEKEKKSIEYFKNHGYLINYDNKIPKNYIKLINPSIIEWKQDERLSWADINQIEGNEYGKSRQNEVLSRGTLNVTKVTAHDAPKSKKTLLKFSYVLDAFKNKNNENEFIITTVFDRKSSLYNNNRTKNKLVYINIMFDIYEYYKQEITNKITSQTSYDDVKNLCEKQYKEAEKAIKRLNNDTNLGNDYQNLIGWNSSIKSKLNIDNYNLLKTVKNEK</sequence>
<protein>
    <submittedName>
        <fullName evidence="2">Carboxypeptidase-like regulatory domain-containing protein</fullName>
    </submittedName>
</protein>
<keyword evidence="3" id="KW-1185">Reference proteome</keyword>
<comment type="caution">
    <text evidence="2">The sequence shown here is derived from an EMBL/GenBank/DDBJ whole genome shotgun (WGS) entry which is preliminary data.</text>
</comment>
<dbReference type="RefSeq" id="WP_290206404.1">
    <property type="nucleotide sequence ID" value="NZ_JASDDK010000002.1"/>
</dbReference>
<dbReference type="SUPFAM" id="SSF49464">
    <property type="entry name" value="Carboxypeptidase regulatory domain-like"/>
    <property type="match status" value="1"/>
</dbReference>
<feature type="signal peptide" evidence="1">
    <location>
        <begin position="1"/>
        <end position="18"/>
    </location>
</feature>
<evidence type="ECO:0000313" key="2">
    <source>
        <dbReference type="EMBL" id="MDN3492723.1"/>
    </source>
</evidence>
<reference evidence="2 3" key="1">
    <citation type="journal article" date="2023" name="Int. J. Syst. Evol. Microbiol.">
        <title>Winogradskyella bathintestinalis sp. nov., isolated from the intestine of the deep-sea loosejaw dragonfish, Malacosteus niger.</title>
        <authorList>
            <person name="Uniacke-Lowe S."/>
            <person name="Johnson C.N."/>
            <person name="Stanton C."/>
            <person name="Hill C."/>
            <person name="Ross P."/>
        </authorList>
    </citation>
    <scope>NUCLEOTIDE SEQUENCE [LARGE SCALE GENOMIC DNA]</scope>
    <source>
        <strain evidence="2 3">APC 3343</strain>
    </source>
</reference>
<proteinExistence type="predicted"/>
<keyword evidence="1" id="KW-0732">Signal</keyword>
<organism evidence="2 3">
    <name type="scientific">Winogradskyella bathintestinalis</name>
    <dbReference type="NCBI Taxonomy" id="3035208"/>
    <lineage>
        <taxon>Bacteria</taxon>
        <taxon>Pseudomonadati</taxon>
        <taxon>Bacteroidota</taxon>
        <taxon>Flavobacteriia</taxon>
        <taxon>Flavobacteriales</taxon>
        <taxon>Flavobacteriaceae</taxon>
        <taxon>Winogradskyella</taxon>
    </lineage>
</organism>
<gene>
    <name evidence="2" type="ORF">QMA06_08315</name>
</gene>
<evidence type="ECO:0000256" key="1">
    <source>
        <dbReference type="SAM" id="SignalP"/>
    </source>
</evidence>
<feature type="chain" id="PRO_5046587797" evidence="1">
    <location>
        <begin position="19"/>
        <end position="595"/>
    </location>
</feature>
<dbReference type="InterPro" id="IPR008969">
    <property type="entry name" value="CarboxyPept-like_regulatory"/>
</dbReference>
<dbReference type="EMBL" id="JASDDK010000002">
    <property type="protein sequence ID" value="MDN3492723.1"/>
    <property type="molecule type" value="Genomic_DNA"/>
</dbReference>
<accession>A0ABT7ZUN9</accession>
<dbReference type="Proteomes" id="UP001231197">
    <property type="component" value="Unassembled WGS sequence"/>
</dbReference>
<dbReference type="Pfam" id="PF13715">
    <property type="entry name" value="CarbopepD_reg_2"/>
    <property type="match status" value="1"/>
</dbReference>
<evidence type="ECO:0000313" key="3">
    <source>
        <dbReference type="Proteomes" id="UP001231197"/>
    </source>
</evidence>
<name>A0ABT7ZUN9_9FLAO</name>